<proteinExistence type="predicted"/>
<dbReference type="PANTHER" id="PTHR24198">
    <property type="entry name" value="ANKYRIN REPEAT AND PROTEIN KINASE DOMAIN-CONTAINING PROTEIN"/>
    <property type="match status" value="1"/>
</dbReference>
<feature type="compositionally biased region" description="Polar residues" evidence="4">
    <location>
        <begin position="1134"/>
        <end position="1144"/>
    </location>
</feature>
<protein>
    <submittedName>
        <fullName evidence="5">Ankyrin repeat protein</fullName>
    </submittedName>
</protein>
<dbReference type="InterPro" id="IPR036770">
    <property type="entry name" value="Ankyrin_rpt-contain_sf"/>
</dbReference>
<dbReference type="PROSITE" id="PS50297">
    <property type="entry name" value="ANK_REP_REGION"/>
    <property type="match status" value="2"/>
</dbReference>
<dbReference type="Pfam" id="PF12796">
    <property type="entry name" value="Ank_2"/>
    <property type="match status" value="2"/>
</dbReference>
<keyword evidence="1" id="KW-0677">Repeat</keyword>
<evidence type="ECO:0000313" key="5">
    <source>
        <dbReference type="EMBL" id="KAJ7066903.1"/>
    </source>
</evidence>
<accession>A0AAD6XHS1</accession>
<dbReference type="PROSITE" id="PS50088">
    <property type="entry name" value="ANK_REPEAT"/>
    <property type="match status" value="3"/>
</dbReference>
<dbReference type="PANTHER" id="PTHR24198:SF165">
    <property type="entry name" value="ANKYRIN REPEAT-CONTAINING PROTEIN-RELATED"/>
    <property type="match status" value="1"/>
</dbReference>
<feature type="repeat" description="ANK" evidence="3">
    <location>
        <begin position="691"/>
        <end position="723"/>
    </location>
</feature>
<evidence type="ECO:0000256" key="2">
    <source>
        <dbReference type="ARBA" id="ARBA00023043"/>
    </source>
</evidence>
<organism evidence="5 6">
    <name type="scientific">Mycena belliarum</name>
    <dbReference type="NCBI Taxonomy" id="1033014"/>
    <lineage>
        <taxon>Eukaryota</taxon>
        <taxon>Fungi</taxon>
        <taxon>Dikarya</taxon>
        <taxon>Basidiomycota</taxon>
        <taxon>Agaricomycotina</taxon>
        <taxon>Agaricomycetes</taxon>
        <taxon>Agaricomycetidae</taxon>
        <taxon>Agaricales</taxon>
        <taxon>Marasmiineae</taxon>
        <taxon>Mycenaceae</taxon>
        <taxon>Mycena</taxon>
    </lineage>
</organism>
<evidence type="ECO:0000313" key="6">
    <source>
        <dbReference type="Proteomes" id="UP001222325"/>
    </source>
</evidence>
<keyword evidence="6" id="KW-1185">Reference proteome</keyword>
<feature type="compositionally biased region" description="Acidic residues" evidence="4">
    <location>
        <begin position="622"/>
        <end position="642"/>
    </location>
</feature>
<sequence length="1760" mass="193861">MALVQPPEAQAFIQRVVALPKGPGALLDPVLKPSLDDETHLRRLFATEKTHARLSNPYVGLVDVFEAPVDIRTTRARIVKDDTDLSAQYVMPLSKANRRAEGSPSMVADLDEFRKNWGVFSEGSLSQLLDWNNVVAAGGSVLACLTPLSDAAKVSKRSMRKYYHSVAYPTSDVDLFLWGLTPDQAEVKISKIYEAVRDSVPWDVTCVRTKHTVSIHSQYPYRSVQIVLRLYSSPAEILAGFDIDAPCCAYDGNRVYANPRAIVAMMRQCNTVDMTRRSPSYEVRLAKYSARAFEVYVPSLARTAIDPTIFERSIVRITGLARLLVLEKLTNTDERFAFLESRRTLRGRPNPLSRYSRRSKRKYKGDLKAEGTALGGLEMNDYDVASLHIPYGPGWDARRIDKLVYQTDLGMNSTFNPKNKGRRLHRHPAFFGTIQECIEDCCEHCPAPIDEDERKLQAEEDEGYIRGRISFMQEDPGRQSLSGSFNPIDVGEWSAQVYIGPTERFFAAIAADDRAGVVRMIAEGQDVNQRDHVGRAPLHVAIVCKVADIACALVDAGARMTARLVDGRTALHLAAHYDVFPVVRKLLERSAVNAEQAAKDVDAEETDEAAAAETERDRASSEDDWSSEDDDMAGSDEDDGDSEGSGNEGSKPPKSKAAGGQSEPQSNVGDLPEDEADLPDVLDINLADWDMSFTALAHAIVFGSLPIVDALLDAGADVKLVSQTKGSSHAVVPLMLTVLSEDDERTCKIATRLIQAGASCSAADQAMRTVFHHAVVANRPNLISTFLRCDPNAKAALNYPMVSYSGAIAPLVTAIGLGNYSAVAAMLAHGCEMVPAEEEVQRAFAASMHRFSYDQQNNHPVETALGRHDDIVRLLVDLGADINVGVKKALAANSSSEDRRTLVDWVQFALAALKIQIAKLDDALNPPESLPQTLPGWKGFLATHFANAKMKMFKAKNASKAYMPEGTWQEIQRAKWIDIRDYYSDMEKFLLERGAKPWSAVYPDSVSTARDAVVDRFSGRAFGLNPSDNQAKYYRMRGGYGNQDAVLAFQDALYDELYEACFTGANEKIQELCLPAEKPKKDVTLLQIAVMVADPDGSRYAHTGVTPLFAAVAGRHWDTARLIVAIASAQYKPSAQSGSGRFNTSDISFDDDSDNESDASDDSDDTVEQDAINFVDIANRSSTVECDVHPRQILDQRTCDLLHQTIADDDFEAFTNILNIYKHSPKHVEIPSSTLASIVSYDRADMLDEFIRRTGQGIKIQSPAQNEEDDVPVVNDKNRVYLGLSVHGKKRTDLAKRNDPDAVHADERAEVPVVWSAVLNGKFAILDYLLGDRPLAAYKFYASSNNTDNARLLQRTSDLSKVLPEWLGWTMTPLGESPLTPALASLKLVNVKYLFDKAPRLMASSLHERIKFLGINHLMFAVLTRCGPDIIDFLLAKSISPAEKDQTRGWNIFHYMCDKNYPELLKHLLYKLPRDVVEALLVQQSKGRLNTPLHLCAKHGFIAVVRLIVEFSKSSVLIRDVDGSIPLHNAVCSGFAEIVQVLIDAGPVGLRMENGVGEAALEIATLQDLIKRNESLQTRNSRGSGTFELHNAPTDSPARIDIERLDVELPKFRAALKALVGDGIVKPGSKMAADMSAFAEHMVGKLSAAKAAKAARDVVVVWGPERCDTAKTLANVRAALSAVDGRRQLVHLVDVQTSVQGSLARTLDPPEPAVPSWRRRSLRVRDLLREGGLEPEEDLEEKALRSSYAYIFAPVGPDTL</sequence>
<reference evidence="5" key="1">
    <citation type="submission" date="2023-03" db="EMBL/GenBank/DDBJ databases">
        <title>Massive genome expansion in bonnet fungi (Mycena s.s.) driven by repeated elements and novel gene families across ecological guilds.</title>
        <authorList>
            <consortium name="Lawrence Berkeley National Laboratory"/>
            <person name="Harder C.B."/>
            <person name="Miyauchi S."/>
            <person name="Viragh M."/>
            <person name="Kuo A."/>
            <person name="Thoen E."/>
            <person name="Andreopoulos B."/>
            <person name="Lu D."/>
            <person name="Skrede I."/>
            <person name="Drula E."/>
            <person name="Henrissat B."/>
            <person name="Morin E."/>
            <person name="Kohler A."/>
            <person name="Barry K."/>
            <person name="LaButti K."/>
            <person name="Morin E."/>
            <person name="Salamov A."/>
            <person name="Lipzen A."/>
            <person name="Mereny Z."/>
            <person name="Hegedus B."/>
            <person name="Baldrian P."/>
            <person name="Stursova M."/>
            <person name="Weitz H."/>
            <person name="Taylor A."/>
            <person name="Grigoriev I.V."/>
            <person name="Nagy L.G."/>
            <person name="Martin F."/>
            <person name="Kauserud H."/>
        </authorList>
    </citation>
    <scope>NUCLEOTIDE SEQUENCE</scope>
    <source>
        <strain evidence="5">CBHHK173m</strain>
    </source>
</reference>
<feature type="repeat" description="ANK" evidence="3">
    <location>
        <begin position="1522"/>
        <end position="1546"/>
    </location>
</feature>
<dbReference type="SMART" id="SM00248">
    <property type="entry name" value="ANK"/>
    <property type="match status" value="10"/>
</dbReference>
<feature type="repeat" description="ANK" evidence="3">
    <location>
        <begin position="566"/>
        <end position="591"/>
    </location>
</feature>
<evidence type="ECO:0000256" key="4">
    <source>
        <dbReference type="SAM" id="MobiDB-lite"/>
    </source>
</evidence>
<dbReference type="Proteomes" id="UP001222325">
    <property type="component" value="Unassembled WGS sequence"/>
</dbReference>
<comment type="caution">
    <text evidence="5">The sequence shown here is derived from an EMBL/GenBank/DDBJ whole genome shotgun (WGS) entry which is preliminary data.</text>
</comment>
<feature type="region of interest" description="Disordered" evidence="4">
    <location>
        <begin position="1134"/>
        <end position="1168"/>
    </location>
</feature>
<dbReference type="Gene3D" id="1.25.40.20">
    <property type="entry name" value="Ankyrin repeat-containing domain"/>
    <property type="match status" value="3"/>
</dbReference>
<dbReference type="SUPFAM" id="SSF48403">
    <property type="entry name" value="Ankyrin repeat"/>
    <property type="match status" value="2"/>
</dbReference>
<name>A0AAD6XHS1_9AGAR</name>
<feature type="compositionally biased region" description="Acidic residues" evidence="4">
    <location>
        <begin position="1148"/>
        <end position="1168"/>
    </location>
</feature>
<evidence type="ECO:0000256" key="1">
    <source>
        <dbReference type="ARBA" id="ARBA00022737"/>
    </source>
</evidence>
<dbReference type="InterPro" id="IPR002110">
    <property type="entry name" value="Ankyrin_rpt"/>
</dbReference>
<dbReference type="EMBL" id="JARJCN010000156">
    <property type="protein sequence ID" value="KAJ7066903.1"/>
    <property type="molecule type" value="Genomic_DNA"/>
</dbReference>
<evidence type="ECO:0000256" key="3">
    <source>
        <dbReference type="PROSITE-ProRule" id="PRU00023"/>
    </source>
</evidence>
<gene>
    <name evidence="5" type="ORF">B0H15DRAFT_153909</name>
</gene>
<feature type="region of interest" description="Disordered" evidence="4">
    <location>
        <begin position="595"/>
        <end position="676"/>
    </location>
</feature>
<keyword evidence="2 3" id="KW-0040">ANK repeat</keyword>